<dbReference type="EMBL" id="JAHRHJ020000002">
    <property type="protein sequence ID" value="KAH9326725.1"/>
    <property type="molecule type" value="Genomic_DNA"/>
</dbReference>
<comment type="caution">
    <text evidence="2">The sequence shown here is derived from an EMBL/GenBank/DDBJ whole genome shotgun (WGS) entry which is preliminary data.</text>
</comment>
<proteinExistence type="predicted"/>
<protein>
    <recommendedName>
        <fullName evidence="4">Tobamovirus multiplication protein 2B</fullName>
    </recommendedName>
</protein>
<keyword evidence="3" id="KW-1185">Reference proteome</keyword>
<dbReference type="Proteomes" id="UP000824469">
    <property type="component" value="Unassembled WGS sequence"/>
</dbReference>
<reference evidence="2 3" key="1">
    <citation type="journal article" date="2021" name="Nat. Plants">
        <title>The Taxus genome provides insights into paclitaxel biosynthesis.</title>
        <authorList>
            <person name="Xiong X."/>
            <person name="Gou J."/>
            <person name="Liao Q."/>
            <person name="Li Y."/>
            <person name="Zhou Q."/>
            <person name="Bi G."/>
            <person name="Li C."/>
            <person name="Du R."/>
            <person name="Wang X."/>
            <person name="Sun T."/>
            <person name="Guo L."/>
            <person name="Liang H."/>
            <person name="Lu P."/>
            <person name="Wu Y."/>
            <person name="Zhang Z."/>
            <person name="Ro D.K."/>
            <person name="Shang Y."/>
            <person name="Huang S."/>
            <person name="Yan J."/>
        </authorList>
    </citation>
    <scope>NUCLEOTIDE SEQUENCE [LARGE SCALE GENOMIC DNA]</scope>
    <source>
        <strain evidence="2">Ta-2019</strain>
    </source>
</reference>
<accession>A0AA38GRB2</accession>
<gene>
    <name evidence="2" type="ORF">KI387_006903</name>
</gene>
<evidence type="ECO:0000256" key="1">
    <source>
        <dbReference type="SAM" id="MobiDB-lite"/>
    </source>
</evidence>
<name>A0AA38GRB2_TAXCH</name>
<feature type="non-terminal residue" evidence="2">
    <location>
        <position position="157"/>
    </location>
</feature>
<dbReference type="AlphaFoldDB" id="A0AA38GRB2"/>
<feature type="non-terminal residue" evidence="2">
    <location>
        <position position="1"/>
    </location>
</feature>
<dbReference type="OMA" id="ICHSSTE"/>
<evidence type="ECO:0000313" key="2">
    <source>
        <dbReference type="EMBL" id="KAH9326725.1"/>
    </source>
</evidence>
<feature type="region of interest" description="Disordered" evidence="1">
    <location>
        <begin position="138"/>
        <end position="157"/>
    </location>
</feature>
<evidence type="ECO:0008006" key="4">
    <source>
        <dbReference type="Google" id="ProtNLM"/>
    </source>
</evidence>
<sequence>CPGFKSQEGWKWHFTCHKVEGCAQEMAKSAPEGTKGMVADQISQAVLSTSNLLHLMQESSPAQGLVRLPKNLLGKAPNIKNTEQMLHQMPHVISSLDAHLDKALQCALELQTIRRLLVSKDSSLTLLSIPIDEDSTSSVARLSIPSDEDSAEGGMPI</sequence>
<organism evidence="2 3">
    <name type="scientific">Taxus chinensis</name>
    <name type="common">Chinese yew</name>
    <name type="synonym">Taxus wallichiana var. chinensis</name>
    <dbReference type="NCBI Taxonomy" id="29808"/>
    <lineage>
        <taxon>Eukaryota</taxon>
        <taxon>Viridiplantae</taxon>
        <taxon>Streptophyta</taxon>
        <taxon>Embryophyta</taxon>
        <taxon>Tracheophyta</taxon>
        <taxon>Spermatophyta</taxon>
        <taxon>Pinopsida</taxon>
        <taxon>Pinidae</taxon>
        <taxon>Conifers II</taxon>
        <taxon>Cupressales</taxon>
        <taxon>Taxaceae</taxon>
        <taxon>Taxus</taxon>
    </lineage>
</organism>
<evidence type="ECO:0000313" key="3">
    <source>
        <dbReference type="Proteomes" id="UP000824469"/>
    </source>
</evidence>